<dbReference type="PROSITE" id="PS50262">
    <property type="entry name" value="G_PROTEIN_RECEP_F1_2"/>
    <property type="match status" value="1"/>
</dbReference>
<feature type="transmembrane region" description="Helical" evidence="9">
    <location>
        <begin position="118"/>
        <end position="141"/>
    </location>
</feature>
<dbReference type="AlphaFoldDB" id="A0A3M7QF61"/>
<feature type="transmembrane region" description="Helical" evidence="9">
    <location>
        <begin position="306"/>
        <end position="331"/>
    </location>
</feature>
<dbReference type="PRINTS" id="PR00237">
    <property type="entry name" value="GPCRRHODOPSN"/>
</dbReference>
<evidence type="ECO:0000256" key="1">
    <source>
        <dbReference type="ARBA" id="ARBA00004141"/>
    </source>
</evidence>
<evidence type="ECO:0000259" key="10">
    <source>
        <dbReference type="PROSITE" id="PS50262"/>
    </source>
</evidence>
<evidence type="ECO:0000313" key="11">
    <source>
        <dbReference type="EMBL" id="RNA10067.1"/>
    </source>
</evidence>
<evidence type="ECO:0000313" key="12">
    <source>
        <dbReference type="Proteomes" id="UP000276133"/>
    </source>
</evidence>
<reference evidence="11 12" key="1">
    <citation type="journal article" date="2018" name="Sci. Rep.">
        <title>Genomic signatures of local adaptation to the degree of environmental predictability in rotifers.</title>
        <authorList>
            <person name="Franch-Gras L."/>
            <person name="Hahn C."/>
            <person name="Garcia-Roger E.M."/>
            <person name="Carmona M.J."/>
            <person name="Serra M."/>
            <person name="Gomez A."/>
        </authorList>
    </citation>
    <scope>NUCLEOTIDE SEQUENCE [LARGE SCALE GENOMIC DNA]</scope>
    <source>
        <strain evidence="11">HYR1</strain>
    </source>
</reference>
<comment type="caution">
    <text evidence="11">The sequence shown here is derived from an EMBL/GenBank/DDBJ whole genome shotgun (WGS) entry which is preliminary data.</text>
</comment>
<feature type="transmembrane region" description="Helical" evidence="9">
    <location>
        <begin position="343"/>
        <end position="364"/>
    </location>
</feature>
<evidence type="ECO:0000256" key="4">
    <source>
        <dbReference type="ARBA" id="ARBA00023040"/>
    </source>
</evidence>
<feature type="domain" description="G-protein coupled receptors family 1 profile" evidence="10">
    <location>
        <begin position="48"/>
        <end position="362"/>
    </location>
</feature>
<keyword evidence="12" id="KW-1185">Reference proteome</keyword>
<feature type="region of interest" description="Disordered" evidence="8">
    <location>
        <begin position="382"/>
        <end position="407"/>
    </location>
</feature>
<dbReference type="OrthoDB" id="9990906at2759"/>
<dbReference type="Proteomes" id="UP000276133">
    <property type="component" value="Unassembled WGS sequence"/>
</dbReference>
<evidence type="ECO:0000256" key="8">
    <source>
        <dbReference type="SAM" id="MobiDB-lite"/>
    </source>
</evidence>
<feature type="transmembrane region" description="Helical" evidence="9">
    <location>
        <begin position="217"/>
        <end position="240"/>
    </location>
</feature>
<accession>A0A3M7QF61</accession>
<evidence type="ECO:0000256" key="2">
    <source>
        <dbReference type="ARBA" id="ARBA00022692"/>
    </source>
</evidence>
<comment type="subcellular location">
    <subcellularLocation>
        <location evidence="1">Membrane</location>
        <topology evidence="1">Multi-pass membrane protein</topology>
    </subcellularLocation>
</comment>
<feature type="transmembrane region" description="Helical" evidence="9">
    <location>
        <begin position="153"/>
        <end position="174"/>
    </location>
</feature>
<feature type="transmembrane region" description="Helical" evidence="9">
    <location>
        <begin position="68"/>
        <end position="98"/>
    </location>
</feature>
<dbReference type="PANTHER" id="PTHR24243:SF230">
    <property type="entry name" value="G-PROTEIN COUPLED RECEPTORS FAMILY 1 PROFILE DOMAIN-CONTAINING PROTEIN"/>
    <property type="match status" value="1"/>
</dbReference>
<dbReference type="GO" id="GO:0004930">
    <property type="term" value="F:G protein-coupled receptor activity"/>
    <property type="evidence" value="ECO:0007669"/>
    <property type="project" value="UniProtKB-KW"/>
</dbReference>
<dbReference type="InterPro" id="IPR000276">
    <property type="entry name" value="GPCR_Rhodpsn"/>
</dbReference>
<dbReference type="Gene3D" id="1.20.1070.10">
    <property type="entry name" value="Rhodopsin 7-helix transmembrane proteins"/>
    <property type="match status" value="1"/>
</dbReference>
<gene>
    <name evidence="11" type="ORF">BpHYR1_027159</name>
</gene>
<evidence type="ECO:0000256" key="3">
    <source>
        <dbReference type="ARBA" id="ARBA00022989"/>
    </source>
</evidence>
<organism evidence="11 12">
    <name type="scientific">Brachionus plicatilis</name>
    <name type="common">Marine rotifer</name>
    <name type="synonym">Brachionus muelleri</name>
    <dbReference type="NCBI Taxonomy" id="10195"/>
    <lineage>
        <taxon>Eukaryota</taxon>
        <taxon>Metazoa</taxon>
        <taxon>Spiralia</taxon>
        <taxon>Gnathifera</taxon>
        <taxon>Rotifera</taxon>
        <taxon>Eurotatoria</taxon>
        <taxon>Monogononta</taxon>
        <taxon>Pseudotrocha</taxon>
        <taxon>Ploima</taxon>
        <taxon>Brachionidae</taxon>
        <taxon>Brachionus</taxon>
    </lineage>
</organism>
<dbReference type="GO" id="GO:0005886">
    <property type="term" value="C:plasma membrane"/>
    <property type="evidence" value="ECO:0007669"/>
    <property type="project" value="TreeGrafter"/>
</dbReference>
<protein>
    <submittedName>
        <fullName evidence="11">FMRFamide receptor-like</fullName>
    </submittedName>
</protein>
<dbReference type="EMBL" id="REGN01006309">
    <property type="protein sequence ID" value="RNA10067.1"/>
    <property type="molecule type" value="Genomic_DNA"/>
</dbReference>
<dbReference type="STRING" id="10195.A0A3M7QF61"/>
<keyword evidence="2 9" id="KW-0812">Transmembrane</keyword>
<evidence type="ECO:0000256" key="5">
    <source>
        <dbReference type="ARBA" id="ARBA00023136"/>
    </source>
</evidence>
<evidence type="ECO:0000256" key="6">
    <source>
        <dbReference type="ARBA" id="ARBA00023170"/>
    </source>
</evidence>
<evidence type="ECO:0000256" key="9">
    <source>
        <dbReference type="SAM" id="Phobius"/>
    </source>
</evidence>
<keyword evidence="3 9" id="KW-1133">Transmembrane helix</keyword>
<name>A0A3M7QF61_BRAPC</name>
<keyword evidence="5 9" id="KW-0472">Membrane</keyword>
<dbReference type="InterPro" id="IPR017452">
    <property type="entry name" value="GPCR_Rhodpsn_7TM"/>
</dbReference>
<evidence type="ECO:0000256" key="7">
    <source>
        <dbReference type="ARBA" id="ARBA00023224"/>
    </source>
</evidence>
<keyword evidence="7" id="KW-0807">Transducer</keyword>
<keyword evidence="4" id="KW-0297">G-protein coupled receptor</keyword>
<sequence length="407" mass="47029">MTEPASSKNEFIKSYIHPPITLETYEDYLDPKFPSCVTVLLLIIGLFGNFLSALVFNQKPMKKNSTFIYLGVLCYVDILVLFFGLGDIILITYFKFVIRNQSILMCRLHTFLTYSSTHLSSFIIASVSVDRAIATNFIGFAKFYCTQRTAHRIILLLCIVSVLINMHTLFFLGYHENYFLYFNSTIFMTNKTACYCASLYGTNYDKFMNPYFQWLDLIFYAILPFIVMLLSTFFILRVIFMSNKRIESKLSRNSFAFLRANGATETTSEDTRPKNTLGTRLRKSFIRDKANSGRNYNYRLNKTLHLTYTLVSINALFICLVGPLALVLIVIKGKEKVTENKLLFNILYILAYSNHSFNFIFYGLSSPPYRNAIKNLMHRQGKRSNASWNTSQPNRNRSIKANNRTDT</sequence>
<keyword evidence="6 11" id="KW-0675">Receptor</keyword>
<dbReference type="SUPFAM" id="SSF81321">
    <property type="entry name" value="Family A G protein-coupled receptor-like"/>
    <property type="match status" value="1"/>
</dbReference>
<feature type="transmembrane region" description="Helical" evidence="9">
    <location>
        <begin position="37"/>
        <end position="56"/>
    </location>
</feature>
<feature type="compositionally biased region" description="Polar residues" evidence="8">
    <location>
        <begin position="383"/>
        <end position="407"/>
    </location>
</feature>
<dbReference type="PANTHER" id="PTHR24243">
    <property type="entry name" value="G-PROTEIN COUPLED RECEPTOR"/>
    <property type="match status" value="1"/>
</dbReference>
<dbReference type="Pfam" id="PF00001">
    <property type="entry name" value="7tm_1"/>
    <property type="match status" value="1"/>
</dbReference>
<proteinExistence type="predicted"/>